<proteinExistence type="predicted"/>
<dbReference type="Proteomes" id="UP000555448">
    <property type="component" value="Unassembled WGS sequence"/>
</dbReference>
<protein>
    <submittedName>
        <fullName evidence="1">Uncharacterized protein</fullName>
    </submittedName>
</protein>
<name>A0A7W7KD11_9SPHN</name>
<evidence type="ECO:0000313" key="1">
    <source>
        <dbReference type="EMBL" id="MBB4860577.1"/>
    </source>
</evidence>
<gene>
    <name evidence="1" type="ORF">HNO88_003921</name>
</gene>
<sequence>MGLLPILARHYAPNEVMGIKNPAEFVTYLQFYRRRYGL</sequence>
<reference evidence="1 2" key="1">
    <citation type="submission" date="2020-08" db="EMBL/GenBank/DDBJ databases">
        <title>Functional genomics of gut bacteria from endangered species of beetles.</title>
        <authorList>
            <person name="Carlos-Shanley C."/>
        </authorList>
    </citation>
    <scope>NUCLEOTIDE SEQUENCE [LARGE SCALE GENOMIC DNA]</scope>
    <source>
        <strain evidence="1 2">S00245</strain>
    </source>
</reference>
<evidence type="ECO:0000313" key="2">
    <source>
        <dbReference type="Proteomes" id="UP000555448"/>
    </source>
</evidence>
<dbReference type="EMBL" id="JACHLR010000025">
    <property type="protein sequence ID" value="MBB4860577.1"/>
    <property type="molecule type" value="Genomic_DNA"/>
</dbReference>
<accession>A0A7W7KD11</accession>
<organism evidence="1 2">
    <name type="scientific">Novosphingobium chloroacetimidivorans</name>
    <dbReference type="NCBI Taxonomy" id="1428314"/>
    <lineage>
        <taxon>Bacteria</taxon>
        <taxon>Pseudomonadati</taxon>
        <taxon>Pseudomonadota</taxon>
        <taxon>Alphaproteobacteria</taxon>
        <taxon>Sphingomonadales</taxon>
        <taxon>Sphingomonadaceae</taxon>
        <taxon>Novosphingobium</taxon>
    </lineage>
</organism>
<dbReference type="AlphaFoldDB" id="A0A7W7KD11"/>
<comment type="caution">
    <text evidence="1">The sequence shown here is derived from an EMBL/GenBank/DDBJ whole genome shotgun (WGS) entry which is preliminary data.</text>
</comment>
<keyword evidence="2" id="KW-1185">Reference proteome</keyword>